<gene>
    <name evidence="3" type="ORF">M0812_30370</name>
</gene>
<organism evidence="3 4">
    <name type="scientific">Anaeramoeba flamelloides</name>
    <dbReference type="NCBI Taxonomy" id="1746091"/>
    <lineage>
        <taxon>Eukaryota</taxon>
        <taxon>Metamonada</taxon>
        <taxon>Anaeramoebidae</taxon>
        <taxon>Anaeramoeba</taxon>
    </lineage>
</organism>
<sequence>MGKDYYAILGKWHPDKNQNNKEEAKIKFKEISEAYEVLSDESKRRTYDKFGEEGLKGGSGGFGSGTFRSGMFDSDIFKTGGFGGNWGGKTYTFTSSNTNTPFKSFFKDGMHSGFSSNFGNDDFFGSFFNGGENTERKRKWKDKEGGVWGMRKESKKGKTITHNFFCTLEELYFGKTKKIKISRKVSSGSKQTQEVETLNIEIKPGLKDGTKLTYPKKGNRIKGIEAGDVVLIIKEKEHERFKRVKNDLIFNHKITLKEALTGCFVEITTLDQRKLKLQFGDKDNIISPGQQFSIPNEGMPIYNTQDKGSLYIEFNIEFPESITQEKKEKLKKIL</sequence>
<dbReference type="CDD" id="cd06257">
    <property type="entry name" value="DnaJ"/>
    <property type="match status" value="1"/>
</dbReference>
<dbReference type="SUPFAM" id="SSF49493">
    <property type="entry name" value="HSP40/DnaJ peptide-binding domain"/>
    <property type="match status" value="2"/>
</dbReference>
<comment type="caution">
    <text evidence="3">The sequence shown here is derived from an EMBL/GenBank/DDBJ whole genome shotgun (WGS) entry which is preliminary data.</text>
</comment>
<protein>
    <submittedName>
        <fullName evidence="3">DNAj</fullName>
    </submittedName>
</protein>
<dbReference type="InterPro" id="IPR008971">
    <property type="entry name" value="HSP40/DnaJ_pept-bd"/>
</dbReference>
<dbReference type="SMART" id="SM00271">
    <property type="entry name" value="DnaJ"/>
    <property type="match status" value="1"/>
</dbReference>
<dbReference type="GO" id="GO:0051082">
    <property type="term" value="F:unfolded protein binding"/>
    <property type="evidence" value="ECO:0007669"/>
    <property type="project" value="InterPro"/>
</dbReference>
<dbReference type="FunFam" id="2.60.260.20:FF:000006">
    <property type="entry name" value="DnaJ subfamily B member 13"/>
    <property type="match status" value="1"/>
</dbReference>
<dbReference type="Gene3D" id="2.60.260.20">
    <property type="entry name" value="Urease metallochaperone UreE, N-terminal domain"/>
    <property type="match status" value="2"/>
</dbReference>
<accession>A0AAV8AFK9</accession>
<dbReference type="Pfam" id="PF01556">
    <property type="entry name" value="DnaJ_C"/>
    <property type="match status" value="1"/>
</dbReference>
<dbReference type="Gene3D" id="1.10.287.110">
    <property type="entry name" value="DnaJ domain"/>
    <property type="match status" value="1"/>
</dbReference>
<dbReference type="GO" id="GO:0006457">
    <property type="term" value="P:protein folding"/>
    <property type="evidence" value="ECO:0007669"/>
    <property type="project" value="InterPro"/>
</dbReference>
<dbReference type="PROSITE" id="PS50076">
    <property type="entry name" value="DNAJ_2"/>
    <property type="match status" value="1"/>
</dbReference>
<dbReference type="InterPro" id="IPR051339">
    <property type="entry name" value="DnaJ_subfamily_B"/>
</dbReference>
<dbReference type="PROSITE" id="PS00636">
    <property type="entry name" value="DNAJ_1"/>
    <property type="match status" value="1"/>
</dbReference>
<evidence type="ECO:0000259" key="2">
    <source>
        <dbReference type="PROSITE" id="PS50076"/>
    </source>
</evidence>
<evidence type="ECO:0000313" key="3">
    <source>
        <dbReference type="EMBL" id="KAJ3453061.1"/>
    </source>
</evidence>
<dbReference type="GO" id="GO:0005829">
    <property type="term" value="C:cytosol"/>
    <property type="evidence" value="ECO:0007669"/>
    <property type="project" value="TreeGrafter"/>
</dbReference>
<dbReference type="CDD" id="cd10747">
    <property type="entry name" value="DnaJ_C"/>
    <property type="match status" value="1"/>
</dbReference>
<dbReference type="PANTHER" id="PTHR24078">
    <property type="entry name" value="DNAJ HOMOLOG SUBFAMILY C MEMBER"/>
    <property type="match status" value="1"/>
</dbReference>
<proteinExistence type="predicted"/>
<dbReference type="InterPro" id="IPR001623">
    <property type="entry name" value="DnaJ_domain"/>
</dbReference>
<dbReference type="AlphaFoldDB" id="A0AAV8AFK9"/>
<dbReference type="GO" id="GO:0051087">
    <property type="term" value="F:protein-folding chaperone binding"/>
    <property type="evidence" value="ECO:0007669"/>
    <property type="project" value="TreeGrafter"/>
</dbReference>
<dbReference type="Pfam" id="PF00226">
    <property type="entry name" value="DnaJ"/>
    <property type="match status" value="1"/>
</dbReference>
<dbReference type="PRINTS" id="PR00625">
    <property type="entry name" value="JDOMAIN"/>
</dbReference>
<dbReference type="EMBL" id="JANTQA010000002">
    <property type="protein sequence ID" value="KAJ3453061.1"/>
    <property type="molecule type" value="Genomic_DNA"/>
</dbReference>
<dbReference type="InterPro" id="IPR036869">
    <property type="entry name" value="J_dom_sf"/>
</dbReference>
<keyword evidence="1" id="KW-0143">Chaperone</keyword>
<dbReference type="Proteomes" id="UP001146793">
    <property type="component" value="Unassembled WGS sequence"/>
</dbReference>
<dbReference type="SUPFAM" id="SSF46565">
    <property type="entry name" value="Chaperone J-domain"/>
    <property type="match status" value="1"/>
</dbReference>
<evidence type="ECO:0000256" key="1">
    <source>
        <dbReference type="ARBA" id="ARBA00023186"/>
    </source>
</evidence>
<dbReference type="InterPro" id="IPR018253">
    <property type="entry name" value="DnaJ_domain_CS"/>
</dbReference>
<dbReference type="InterPro" id="IPR002939">
    <property type="entry name" value="DnaJ_C"/>
</dbReference>
<feature type="domain" description="J" evidence="2">
    <location>
        <begin position="1"/>
        <end position="51"/>
    </location>
</feature>
<dbReference type="PANTHER" id="PTHR24078:SF553">
    <property type="entry name" value="DNAJ HOMOLOG SUBFAMILY B MEMBER 5"/>
    <property type="match status" value="1"/>
</dbReference>
<reference evidence="3" key="1">
    <citation type="submission" date="2022-08" db="EMBL/GenBank/DDBJ databases">
        <title>Novel sulphate-reducing endosymbionts in the free-living metamonad Anaeramoeba.</title>
        <authorList>
            <person name="Jerlstrom-Hultqvist J."/>
            <person name="Cepicka I."/>
            <person name="Gallot-Lavallee L."/>
            <person name="Salas-Leiva D."/>
            <person name="Curtis B.A."/>
            <person name="Zahonova K."/>
            <person name="Pipaliya S."/>
            <person name="Dacks J."/>
            <person name="Roger A.J."/>
        </authorList>
    </citation>
    <scope>NUCLEOTIDE SEQUENCE</scope>
    <source>
        <strain evidence="3">Busselton2</strain>
    </source>
</reference>
<dbReference type="FunFam" id="2.60.260.20:FF:000015">
    <property type="entry name" value="Heat shock protein 40"/>
    <property type="match status" value="1"/>
</dbReference>
<evidence type="ECO:0000313" key="4">
    <source>
        <dbReference type="Proteomes" id="UP001146793"/>
    </source>
</evidence>
<name>A0AAV8AFK9_9EUKA</name>